<protein>
    <submittedName>
        <fullName evidence="2">Uncharacterized protein</fullName>
    </submittedName>
</protein>
<comment type="caution">
    <text evidence="2">The sequence shown here is derived from an EMBL/GenBank/DDBJ whole genome shotgun (WGS) entry which is preliminary data.</text>
</comment>
<sequence length="93" mass="10737">MHPSCHSDERVSDKDRPSRKYQKRSQEEAKKANNRLLGVTTRIRSYMLELDVEPTNQSDVEGVTGVRTKETEEMTRNKEIMLTKGVASRWLDG</sequence>
<dbReference type="Proteomes" id="UP001372834">
    <property type="component" value="Unassembled WGS sequence"/>
</dbReference>
<name>A0AAN8SF38_POLSC</name>
<dbReference type="EMBL" id="JAWJWE010000001">
    <property type="protein sequence ID" value="KAK6645615.1"/>
    <property type="molecule type" value="Genomic_DNA"/>
</dbReference>
<feature type="region of interest" description="Disordered" evidence="1">
    <location>
        <begin position="1"/>
        <end position="35"/>
    </location>
</feature>
<gene>
    <name evidence="2" type="ORF">RUM43_001895</name>
</gene>
<evidence type="ECO:0000256" key="1">
    <source>
        <dbReference type="SAM" id="MobiDB-lite"/>
    </source>
</evidence>
<dbReference type="AlphaFoldDB" id="A0AAN8SF38"/>
<evidence type="ECO:0000313" key="3">
    <source>
        <dbReference type="Proteomes" id="UP001372834"/>
    </source>
</evidence>
<accession>A0AAN8SF38</accession>
<feature type="compositionally biased region" description="Basic and acidic residues" evidence="1">
    <location>
        <begin position="1"/>
        <end position="31"/>
    </location>
</feature>
<evidence type="ECO:0000313" key="2">
    <source>
        <dbReference type="EMBL" id="KAK6645615.1"/>
    </source>
</evidence>
<proteinExistence type="predicted"/>
<reference evidence="2 3" key="1">
    <citation type="submission" date="2023-10" db="EMBL/GenBank/DDBJ databases">
        <title>Genomes of two closely related lineages of the louse Polyplax serrata with different host specificities.</title>
        <authorList>
            <person name="Martinu J."/>
            <person name="Tarabai H."/>
            <person name="Stefka J."/>
            <person name="Hypsa V."/>
        </authorList>
    </citation>
    <scope>NUCLEOTIDE SEQUENCE [LARGE SCALE GENOMIC DNA]</scope>
    <source>
        <strain evidence="2">HR10_N</strain>
    </source>
</reference>
<organism evidence="2 3">
    <name type="scientific">Polyplax serrata</name>
    <name type="common">Common mouse louse</name>
    <dbReference type="NCBI Taxonomy" id="468196"/>
    <lineage>
        <taxon>Eukaryota</taxon>
        <taxon>Metazoa</taxon>
        <taxon>Ecdysozoa</taxon>
        <taxon>Arthropoda</taxon>
        <taxon>Hexapoda</taxon>
        <taxon>Insecta</taxon>
        <taxon>Pterygota</taxon>
        <taxon>Neoptera</taxon>
        <taxon>Paraneoptera</taxon>
        <taxon>Psocodea</taxon>
        <taxon>Troctomorpha</taxon>
        <taxon>Phthiraptera</taxon>
        <taxon>Anoplura</taxon>
        <taxon>Polyplacidae</taxon>
        <taxon>Polyplax</taxon>
    </lineage>
</organism>